<evidence type="ECO:0000313" key="2">
    <source>
        <dbReference type="EMBL" id="MFD1205061.1"/>
    </source>
</evidence>
<dbReference type="CDD" id="cd00093">
    <property type="entry name" value="HTH_XRE"/>
    <property type="match status" value="1"/>
</dbReference>
<gene>
    <name evidence="2" type="ORF">ACFQ38_08090</name>
</gene>
<evidence type="ECO:0000313" key="3">
    <source>
        <dbReference type="Proteomes" id="UP001597231"/>
    </source>
</evidence>
<dbReference type="SMART" id="SM00530">
    <property type="entry name" value="HTH_XRE"/>
    <property type="match status" value="1"/>
</dbReference>
<dbReference type="Gene3D" id="1.10.260.40">
    <property type="entry name" value="lambda repressor-like DNA-binding domains"/>
    <property type="match status" value="1"/>
</dbReference>
<protein>
    <submittedName>
        <fullName evidence="2">Helix-turn-helix domain-containing protein</fullName>
    </submittedName>
</protein>
<dbReference type="InterPro" id="IPR053163">
    <property type="entry name" value="HTH-type_regulator_Rgg"/>
</dbReference>
<dbReference type="InterPro" id="IPR001387">
    <property type="entry name" value="Cro/C1-type_HTH"/>
</dbReference>
<dbReference type="Pfam" id="PF01381">
    <property type="entry name" value="HTH_3"/>
    <property type="match status" value="1"/>
</dbReference>
<dbReference type="InterPro" id="IPR010982">
    <property type="entry name" value="Lambda_DNA-bd_dom_sf"/>
</dbReference>
<dbReference type="Proteomes" id="UP001597231">
    <property type="component" value="Unassembled WGS sequence"/>
</dbReference>
<dbReference type="Pfam" id="PF13181">
    <property type="entry name" value="TPR_8"/>
    <property type="match status" value="2"/>
</dbReference>
<accession>A0ABW3TW75</accession>
<dbReference type="SUPFAM" id="SSF48452">
    <property type="entry name" value="TPR-like"/>
    <property type="match status" value="1"/>
</dbReference>
<dbReference type="Gene3D" id="1.25.40.10">
    <property type="entry name" value="Tetratricopeptide repeat domain"/>
    <property type="match status" value="1"/>
</dbReference>
<dbReference type="InterPro" id="IPR011990">
    <property type="entry name" value="TPR-like_helical_dom_sf"/>
</dbReference>
<sequence length="412" mass="47772">MTIGTIIKTERLRKNMKQETLAKEICSISHLSRIENGKIDPSKELLRKLSERLGVPIVDDESKNVEIEHLQERLETIINLRDQKGAAQLMEELNMLLLKVPVEVALRIDLELMLIRAQSVLHKQEENILQALAKFTETDLTPIQAFRVQQIKGMASYGVGELKVCLDCFSEALNLMGILPLSNFERADFYYVLSIALMADGQKFEALEKAKEALNFFQSIMVGRRVVECYLVSGVAYKQIGQMDRALETFQLAEKVSRQFDLQTFLGVIYQNIGAVYSAINHTDLAISHFLQAITCKKQPEQQVYSMLSLLNEHAKLGNRKDIRHWLEEGYRILPKLSAPMRKRFETQFDVYQALYEENDERIEVSLLTAVRYFQKRKDKNQTKHYSKRLAEFYASKRKYKKAVEYYRQIVE</sequence>
<evidence type="ECO:0000259" key="1">
    <source>
        <dbReference type="PROSITE" id="PS50943"/>
    </source>
</evidence>
<dbReference type="PANTHER" id="PTHR37038">
    <property type="entry name" value="TRANSCRIPTIONAL REGULATOR-RELATED"/>
    <property type="match status" value="1"/>
</dbReference>
<dbReference type="EMBL" id="JBHTLT010000039">
    <property type="protein sequence ID" value="MFD1205061.1"/>
    <property type="molecule type" value="Genomic_DNA"/>
</dbReference>
<feature type="domain" description="HTH cro/C1-type" evidence="1">
    <location>
        <begin position="7"/>
        <end position="60"/>
    </location>
</feature>
<dbReference type="InterPro" id="IPR019734">
    <property type="entry name" value="TPR_rpt"/>
</dbReference>
<dbReference type="SUPFAM" id="SSF47413">
    <property type="entry name" value="lambda repressor-like DNA-binding domains"/>
    <property type="match status" value="1"/>
</dbReference>
<name>A0ABW3TW75_9BACL</name>
<dbReference type="RefSeq" id="WP_381480332.1">
    <property type="nucleotide sequence ID" value="NZ_JBHTLT010000039.1"/>
</dbReference>
<dbReference type="PANTHER" id="PTHR37038:SF14">
    <property type="entry name" value="TRANSCRIPTIONAL ACTIVATOR"/>
    <property type="match status" value="1"/>
</dbReference>
<proteinExistence type="predicted"/>
<keyword evidence="3" id="KW-1185">Reference proteome</keyword>
<reference evidence="3" key="1">
    <citation type="journal article" date="2019" name="Int. J. Syst. Evol. Microbiol.">
        <title>The Global Catalogue of Microorganisms (GCM) 10K type strain sequencing project: providing services to taxonomists for standard genome sequencing and annotation.</title>
        <authorList>
            <consortium name="The Broad Institute Genomics Platform"/>
            <consortium name="The Broad Institute Genome Sequencing Center for Infectious Disease"/>
            <person name="Wu L."/>
            <person name="Ma J."/>
        </authorList>
    </citation>
    <scope>NUCLEOTIDE SEQUENCE [LARGE SCALE GENOMIC DNA]</scope>
    <source>
        <strain evidence="3">CCUG 53915</strain>
    </source>
</reference>
<dbReference type="PROSITE" id="PS50943">
    <property type="entry name" value="HTH_CROC1"/>
    <property type="match status" value="1"/>
</dbReference>
<organism evidence="2 3">
    <name type="scientific">Sporosarcina contaminans</name>
    <dbReference type="NCBI Taxonomy" id="633403"/>
    <lineage>
        <taxon>Bacteria</taxon>
        <taxon>Bacillati</taxon>
        <taxon>Bacillota</taxon>
        <taxon>Bacilli</taxon>
        <taxon>Bacillales</taxon>
        <taxon>Caryophanaceae</taxon>
        <taxon>Sporosarcina</taxon>
    </lineage>
</organism>
<dbReference type="SMART" id="SM00028">
    <property type="entry name" value="TPR"/>
    <property type="match status" value="3"/>
</dbReference>
<comment type="caution">
    <text evidence="2">The sequence shown here is derived from an EMBL/GenBank/DDBJ whole genome shotgun (WGS) entry which is preliminary data.</text>
</comment>